<dbReference type="GO" id="GO:0016787">
    <property type="term" value="F:hydrolase activity"/>
    <property type="evidence" value="ECO:0007669"/>
    <property type="project" value="InterPro"/>
</dbReference>
<organism evidence="2 3">
    <name type="scientific">Phocaeicola vulgatus</name>
    <name type="common">Bacteroides vulgatus</name>
    <dbReference type="NCBI Taxonomy" id="821"/>
    <lineage>
        <taxon>Bacteria</taxon>
        <taxon>Pseudomonadati</taxon>
        <taxon>Bacteroidota</taxon>
        <taxon>Bacteroidia</taxon>
        <taxon>Bacteroidales</taxon>
        <taxon>Bacteroidaceae</taxon>
        <taxon>Phocaeicola</taxon>
    </lineage>
</organism>
<sequence length="198" mass="23101">MNKIMNYKFDGSRVFFTSDTHFNHTNIIRFCNRPFKDVAHMNETIIANWNSVVGPDDIIFHLGDFCLGGSAEWINVLNRLNGKIYLIAGNHDIKNLRQNYTKYFEQITMQMHIEVDKQKIYLNHCPFLCYGGAYSDTWQLFGHVHTSRHNTGKDVPRLKMLFPTQYDVGVDNNNFTPVSFEQVKMIIEKQIEQSKEGD</sequence>
<accession>A0A0P0L840</accession>
<dbReference type="SUPFAM" id="SSF56300">
    <property type="entry name" value="Metallo-dependent phosphatases"/>
    <property type="match status" value="1"/>
</dbReference>
<dbReference type="InterPro" id="IPR004843">
    <property type="entry name" value="Calcineurin-like_PHP"/>
</dbReference>
<dbReference type="PATRIC" id="fig|821.40.peg.3956"/>
<evidence type="ECO:0000313" key="2">
    <source>
        <dbReference type="EMBL" id="ALK85852.1"/>
    </source>
</evidence>
<dbReference type="EMBL" id="CP013020">
    <property type="protein sequence ID" value="ALK85852.1"/>
    <property type="molecule type" value="Genomic_DNA"/>
</dbReference>
<feature type="domain" description="Calcineurin-like phosphoesterase" evidence="1">
    <location>
        <begin position="13"/>
        <end position="152"/>
    </location>
</feature>
<evidence type="ECO:0000259" key="1">
    <source>
        <dbReference type="Pfam" id="PF00149"/>
    </source>
</evidence>
<reference evidence="2 3" key="2">
    <citation type="journal article" date="2016" name="Genome Biol. Evol.">
        <title>Extensive mobilome-driven genome diversification in mouse gut-associated Bacteroides vulgatus mpk.</title>
        <authorList>
            <person name="Lange A."/>
            <person name="Beier S."/>
            <person name="Steimle A."/>
            <person name="Autenrieth I.B."/>
            <person name="Huson D.H."/>
            <person name="Frick J.S."/>
        </authorList>
    </citation>
    <scope>NUCLEOTIDE SEQUENCE [LARGE SCALE GENOMIC DNA]</scope>
    <source>
        <strain evidence="3">mpk</strain>
    </source>
</reference>
<dbReference type="InterPro" id="IPR029052">
    <property type="entry name" value="Metallo-depent_PP-like"/>
</dbReference>
<gene>
    <name evidence="2" type="ORF">BvMPK_3282</name>
</gene>
<dbReference type="CDD" id="cd07390">
    <property type="entry name" value="MPP_AQ1575"/>
    <property type="match status" value="1"/>
</dbReference>
<dbReference type="AlphaFoldDB" id="A0A0P0L840"/>
<proteinExistence type="predicted"/>
<protein>
    <submittedName>
        <fullName evidence="2">Phosphohydrolase (MutT/nudix family protein)</fullName>
    </submittedName>
</protein>
<dbReference type="Gene3D" id="3.60.21.10">
    <property type="match status" value="1"/>
</dbReference>
<evidence type="ECO:0000313" key="3">
    <source>
        <dbReference type="Proteomes" id="UP000061587"/>
    </source>
</evidence>
<reference evidence="3" key="1">
    <citation type="submission" date="2015-10" db="EMBL/GenBank/DDBJ databases">
        <title>Extensive mobilome-driven genome diversification in gut-associated Bacteroides vulgatus mpk.</title>
        <authorList>
            <person name="Beier S."/>
            <person name="Lange A."/>
            <person name="Huson D.H."/>
            <person name="Frick J.-S."/>
            <person name="Autenrieth I.B."/>
        </authorList>
    </citation>
    <scope>NUCLEOTIDE SEQUENCE [LARGE SCALE GENOMIC DNA]</scope>
    <source>
        <strain evidence="3">mpk</strain>
    </source>
</reference>
<dbReference type="Pfam" id="PF00149">
    <property type="entry name" value="Metallophos"/>
    <property type="match status" value="1"/>
</dbReference>
<dbReference type="Proteomes" id="UP000061587">
    <property type="component" value="Chromosome"/>
</dbReference>
<name>A0A0P0L840_PHOVU</name>